<reference evidence="10 12" key="1">
    <citation type="submission" date="2016-10" db="EMBL/GenBank/DDBJ databases">
        <title>Draft genome sequences of four alkaliphilic bacteria belonging to the Anaerobacillus genus.</title>
        <authorList>
            <person name="Bassil N.M."/>
            <person name="Lloyd J.R."/>
        </authorList>
    </citation>
    <scope>NUCLEOTIDE SEQUENCE [LARGE SCALE GENOMIC DNA]</scope>
    <source>
        <strain evidence="10 12">NB2006</strain>
    </source>
</reference>
<comment type="similarity">
    <text evidence="2 9">Belongs to the FliQ/MopD/SpaQ family.</text>
</comment>
<evidence type="ECO:0000256" key="7">
    <source>
        <dbReference type="ARBA" id="ARBA00023136"/>
    </source>
</evidence>
<dbReference type="PANTHER" id="PTHR34040">
    <property type="entry name" value="FLAGELLAR BIOSYNTHETIC PROTEIN FLIQ"/>
    <property type="match status" value="1"/>
</dbReference>
<comment type="subcellular location">
    <subcellularLocation>
        <location evidence="1 9">Cell membrane</location>
        <topology evidence="1">Multi-pass membrane protein</topology>
    </subcellularLocation>
    <subcellularLocation>
        <location evidence="9">Bacterial flagellum basal body</location>
    </subcellularLocation>
</comment>
<sequence length="89" mass="9530">MSQEFVISMAEKGVFAVLVIAGPLLVIALGIGLAVSIFQATTQIQEQTLAFVPKIVGVLVALIVFGPWMLSHMLSFASEIFGNLHRFVG</sequence>
<reference evidence="11 12" key="2">
    <citation type="journal article" date="2017" name="Genome Announc.">
        <title>Draft Genome Sequences of Four Alkaliphilic Bacteria Belonging to the Anaerobacillus Genus.</title>
        <authorList>
            <person name="Bassil N.M."/>
            <person name="Lloyd J.R."/>
        </authorList>
    </citation>
    <scope>NUCLEOTIDE SEQUENCE [LARGE SCALE GENOMIC DNA]</scope>
    <source>
        <strain evidence="11 12">NB2006</strain>
    </source>
</reference>
<dbReference type="InterPro" id="IPR002191">
    <property type="entry name" value="Bac_export_3"/>
</dbReference>
<keyword evidence="11" id="KW-0282">Flagellum</keyword>
<evidence type="ECO:0000256" key="1">
    <source>
        <dbReference type="ARBA" id="ARBA00004651"/>
    </source>
</evidence>
<dbReference type="PANTHER" id="PTHR34040:SF2">
    <property type="entry name" value="FLAGELLAR BIOSYNTHETIC PROTEIN FLIQ"/>
    <property type="match status" value="1"/>
</dbReference>
<dbReference type="PRINTS" id="PR00952">
    <property type="entry name" value="TYPE3IMQPROT"/>
</dbReference>
<keyword evidence="7 9" id="KW-0472">Membrane</keyword>
<dbReference type="RefSeq" id="WP_071318630.1">
    <property type="nucleotide sequence ID" value="NZ_CP063356.2"/>
</dbReference>
<dbReference type="GO" id="GO:0009425">
    <property type="term" value="C:bacterial-type flagellum basal body"/>
    <property type="evidence" value="ECO:0007669"/>
    <property type="project" value="UniProtKB-SubCell"/>
</dbReference>
<feature type="transmembrane region" description="Helical" evidence="9">
    <location>
        <begin position="50"/>
        <end position="70"/>
    </location>
</feature>
<dbReference type="GO" id="GO:0005886">
    <property type="term" value="C:plasma membrane"/>
    <property type="evidence" value="ECO:0007669"/>
    <property type="project" value="UniProtKB-SubCell"/>
</dbReference>
<proteinExistence type="inferred from homology"/>
<evidence type="ECO:0000313" key="10">
    <source>
        <dbReference type="EMBL" id="OIJ08093.1"/>
    </source>
</evidence>
<evidence type="ECO:0000256" key="3">
    <source>
        <dbReference type="ARBA" id="ARBA00021718"/>
    </source>
</evidence>
<keyword evidence="11" id="KW-0966">Cell projection</keyword>
<comment type="function">
    <text evidence="9">Role in flagellar biosynthesis.</text>
</comment>
<keyword evidence="12" id="KW-1185">Reference proteome</keyword>
<evidence type="ECO:0000256" key="8">
    <source>
        <dbReference type="ARBA" id="ARBA00023143"/>
    </source>
</evidence>
<keyword evidence="6 9" id="KW-1133">Transmembrane helix</keyword>
<gene>
    <name evidence="9 11" type="primary">fliQ</name>
    <name evidence="11" type="ORF">AWH56_017375</name>
    <name evidence="10" type="ORF">AWH56_19490</name>
</gene>
<dbReference type="EMBL" id="CP063356">
    <property type="protein sequence ID" value="QOY34482.1"/>
    <property type="molecule type" value="Genomic_DNA"/>
</dbReference>
<evidence type="ECO:0000256" key="2">
    <source>
        <dbReference type="ARBA" id="ARBA00006156"/>
    </source>
</evidence>
<dbReference type="GO" id="GO:0044780">
    <property type="term" value="P:bacterial-type flagellum assembly"/>
    <property type="evidence" value="ECO:0007669"/>
    <property type="project" value="InterPro"/>
</dbReference>
<evidence type="ECO:0000256" key="6">
    <source>
        <dbReference type="ARBA" id="ARBA00022989"/>
    </source>
</evidence>
<dbReference type="NCBIfam" id="TIGR01402">
    <property type="entry name" value="fliQ"/>
    <property type="match status" value="1"/>
</dbReference>
<dbReference type="EMBL" id="LQXD01000165">
    <property type="protein sequence ID" value="OIJ08093.1"/>
    <property type="molecule type" value="Genomic_DNA"/>
</dbReference>
<name>A0A1S2L7W4_9BACI</name>
<keyword evidence="4 9" id="KW-1003">Cell membrane</keyword>
<dbReference type="InterPro" id="IPR006305">
    <property type="entry name" value="FliQ"/>
</dbReference>
<accession>A0A1S2L7W4</accession>
<dbReference type="Pfam" id="PF01313">
    <property type="entry name" value="Bac_export_3"/>
    <property type="match status" value="1"/>
</dbReference>
<dbReference type="PIRSF" id="PIRSF004669">
    <property type="entry name" value="FliQ"/>
    <property type="match status" value="1"/>
</dbReference>
<keyword evidence="8 9" id="KW-0975">Bacterial flagellum</keyword>
<reference evidence="11" key="4">
    <citation type="submission" date="2020-10" db="EMBL/GenBank/DDBJ databases">
        <authorList>
            <person name="Bassil N.M."/>
            <person name="Lloyd J.R."/>
        </authorList>
    </citation>
    <scope>NUCLEOTIDE SEQUENCE</scope>
    <source>
        <strain evidence="11">NB2006</strain>
    </source>
</reference>
<protein>
    <recommendedName>
        <fullName evidence="3 9">Flagellar biosynthetic protein FliQ</fullName>
    </recommendedName>
</protein>
<dbReference type="KEGG" id="aia:AWH56_017375"/>
<dbReference type="GO" id="GO:0009306">
    <property type="term" value="P:protein secretion"/>
    <property type="evidence" value="ECO:0007669"/>
    <property type="project" value="InterPro"/>
</dbReference>
<evidence type="ECO:0000256" key="9">
    <source>
        <dbReference type="RuleBase" id="RU364090"/>
    </source>
</evidence>
<dbReference type="Proteomes" id="UP000180175">
    <property type="component" value="Chromosome"/>
</dbReference>
<reference evidence="11 12" key="3">
    <citation type="journal article" date="2019" name="Int. J. Syst. Evol. Microbiol.">
        <title>Anaerobacillus isosaccharinicus sp. nov., an alkaliphilic bacterium which degrades isosaccharinic acid.</title>
        <authorList>
            <person name="Bassil N.M."/>
            <person name="Lloyd J.R."/>
        </authorList>
    </citation>
    <scope>NUCLEOTIDE SEQUENCE [LARGE SCALE GENOMIC DNA]</scope>
    <source>
        <strain evidence="11 12">NB2006</strain>
    </source>
</reference>
<evidence type="ECO:0000313" key="11">
    <source>
        <dbReference type="EMBL" id="QOY34482.1"/>
    </source>
</evidence>
<evidence type="ECO:0000313" key="12">
    <source>
        <dbReference type="Proteomes" id="UP000180175"/>
    </source>
</evidence>
<keyword evidence="5 9" id="KW-0812">Transmembrane</keyword>
<organism evidence="10 12">
    <name type="scientific">Anaerobacillus isosaccharinicus</name>
    <dbReference type="NCBI Taxonomy" id="1532552"/>
    <lineage>
        <taxon>Bacteria</taxon>
        <taxon>Bacillati</taxon>
        <taxon>Bacillota</taxon>
        <taxon>Bacilli</taxon>
        <taxon>Bacillales</taxon>
        <taxon>Bacillaceae</taxon>
        <taxon>Anaerobacillus</taxon>
    </lineage>
</organism>
<evidence type="ECO:0000256" key="4">
    <source>
        <dbReference type="ARBA" id="ARBA00022475"/>
    </source>
</evidence>
<dbReference type="OrthoDB" id="9806440at2"/>
<feature type="transmembrane region" description="Helical" evidence="9">
    <location>
        <begin position="14"/>
        <end position="38"/>
    </location>
</feature>
<keyword evidence="11" id="KW-0969">Cilium</keyword>
<dbReference type="AlphaFoldDB" id="A0A1S2L7W4"/>
<evidence type="ECO:0000256" key="5">
    <source>
        <dbReference type="ARBA" id="ARBA00022692"/>
    </source>
</evidence>